<dbReference type="AlphaFoldDB" id="A0A0H2YTR3"/>
<evidence type="ECO:0000313" key="3">
    <source>
        <dbReference type="EMBL" id="ABG84153.1"/>
    </source>
</evidence>
<keyword evidence="1" id="KW-0472">Membrane</keyword>
<evidence type="ECO:0000313" key="4">
    <source>
        <dbReference type="Proteomes" id="UP000001823"/>
    </source>
</evidence>
<dbReference type="Gene3D" id="1.10.10.10">
    <property type="entry name" value="Winged helix-like DNA-binding domain superfamily/Winged helix DNA-binding domain"/>
    <property type="match status" value="1"/>
</dbReference>
<dbReference type="EMBL" id="CP000246">
    <property type="protein sequence ID" value="ABG84153.1"/>
    <property type="molecule type" value="Genomic_DNA"/>
</dbReference>
<keyword evidence="1" id="KW-0812">Transmembrane</keyword>
<dbReference type="InterPro" id="IPR007737">
    <property type="entry name" value="Mga_HTH"/>
</dbReference>
<proteinExistence type="predicted"/>
<evidence type="ECO:0000256" key="1">
    <source>
        <dbReference type="SAM" id="Phobius"/>
    </source>
</evidence>
<feature type="domain" description="Mga helix-turn-helix" evidence="2">
    <location>
        <begin position="80"/>
        <end position="164"/>
    </location>
</feature>
<organism evidence="3 4">
    <name type="scientific">Clostridium perfringens (strain ATCC 13124 / DSM 756 / JCM 1290 / NCIMB 6125 / NCTC 8237 / Type A)</name>
    <dbReference type="NCBI Taxonomy" id="195103"/>
    <lineage>
        <taxon>Bacteria</taxon>
        <taxon>Bacillati</taxon>
        <taxon>Bacillota</taxon>
        <taxon>Clostridia</taxon>
        <taxon>Eubacteriales</taxon>
        <taxon>Clostridiaceae</taxon>
        <taxon>Clostridium</taxon>
    </lineage>
</organism>
<sequence>MFKEELLERSKRIQLSILKKICFNNGKISKNDLCNNLNISFPTLRSYIKEIEFLLKSNNCKNTQIICTKNYILLKCDKHFNLDKLTSKLIENSLKFRLLKYLFEKNSSLLSTIKICNELNISKSTLNKNIIECNNILHNFDICIKKFKFIGSPIQIIYFFYLLFINTGVILNGESFLCNNLVVFFYEKFNISLNSKQKYRLSIWLFTINKGFSFFKKDYKFVNLHKEVIESLNNTRLFLDFRKFFEEIYLNKSLNQYLAYITTCFLLSFNILPIDFIYKNYEFKNSKSYKIYDFIINEIKQLYVNPIHINNILKENILSICYRFYFFKGIFYSNDYITRKYYLNKFSNQSRIKFVENLLLKLHNLDGYDKTNDEFFKFVIIITLSYINGKIKNSITIGILSYNEDLVLIPKIINLNDYLRKKFDINIEIYNKNKNYDLVLSNIVSNTDKLSNNYRRMYFFTNLDEQYDLNNIVEILKEIDNSIEY</sequence>
<accession>A0A0H2YTR3</accession>
<gene>
    <name evidence="3" type="ordered locus">CPF_0775</name>
</gene>
<protein>
    <recommendedName>
        <fullName evidence="2">Mga helix-turn-helix domain-containing protein</fullName>
    </recommendedName>
</protein>
<dbReference type="PaxDb" id="195103-CPF_0775"/>
<dbReference type="KEGG" id="cpf:CPF_0775"/>
<feature type="transmembrane region" description="Helical" evidence="1">
    <location>
        <begin position="156"/>
        <end position="186"/>
    </location>
</feature>
<keyword evidence="4" id="KW-1185">Reference proteome</keyword>
<dbReference type="STRING" id="195103.CPF_0775"/>
<name>A0A0H2YTR3_CLOP1</name>
<dbReference type="Proteomes" id="UP000001823">
    <property type="component" value="Chromosome"/>
</dbReference>
<evidence type="ECO:0000259" key="2">
    <source>
        <dbReference type="Pfam" id="PF05043"/>
    </source>
</evidence>
<keyword evidence="1" id="KW-1133">Transmembrane helix</keyword>
<dbReference type="InterPro" id="IPR036388">
    <property type="entry name" value="WH-like_DNA-bd_sf"/>
</dbReference>
<reference evidence="3 4" key="1">
    <citation type="journal article" date="2006" name="Genome Res.">
        <title>Skewed genomic variability in strains of the toxigenic bacterial pathogen, Clostridium perfringens.</title>
        <authorList>
            <person name="Myers G.S."/>
            <person name="Rasko D.A."/>
            <person name="Cheung J.K."/>
            <person name="Ravel J."/>
            <person name="Seshadri R."/>
            <person name="Deboy R.T."/>
            <person name="Ren Q."/>
            <person name="Varga J."/>
            <person name="Awad M.M."/>
            <person name="Brinkac L.M."/>
            <person name="Daugherty S.C."/>
            <person name="Haft D.H."/>
            <person name="Dodson R.J."/>
            <person name="Madupu R."/>
            <person name="Nelson W.C."/>
            <person name="Rosovitz M.J."/>
            <person name="Sullivan S.A."/>
            <person name="Khouri H."/>
            <person name="Dimitrov G.I."/>
            <person name="Watkins K.L."/>
            <person name="Mulligan S."/>
            <person name="Benton J."/>
            <person name="Radune D."/>
            <person name="Fisher D.J."/>
            <person name="Atkins H.S."/>
            <person name="Hiscox T."/>
            <person name="Jost B.H."/>
            <person name="Billington S.J."/>
            <person name="Songer J.G."/>
            <person name="McClane B.A."/>
            <person name="Titball R.W."/>
            <person name="Rood J.I."/>
            <person name="Melville S.B."/>
            <person name="Paulsen I.T."/>
        </authorList>
    </citation>
    <scope>NUCLEOTIDE SEQUENCE [LARGE SCALE GENOMIC DNA]</scope>
    <source>
        <strain evidence="4">ATCC 13124 / DSM 756 / JCM 1290 / NCIMB 6125 / NCTC 8237 / S 107 / Type A</strain>
    </source>
</reference>
<dbReference type="HOGENOM" id="CLU_043511_1_0_9"/>
<dbReference type="eggNOG" id="COG3711">
    <property type="taxonomic scope" value="Bacteria"/>
</dbReference>
<dbReference type="Pfam" id="PF05043">
    <property type="entry name" value="Mga"/>
    <property type="match status" value="1"/>
</dbReference>